<comment type="caution">
    <text evidence="1">The sequence shown here is derived from an EMBL/GenBank/DDBJ whole genome shotgun (WGS) entry which is preliminary data.</text>
</comment>
<sequence>MLAELWRVAPSPIRKKKLETQTGQAIEPQKKTWRKKTPSLLAQLAEEYPLATSYLPTVPSTRV</sequence>
<evidence type="ECO:0000313" key="2">
    <source>
        <dbReference type="Proteomes" id="UP000661112"/>
    </source>
</evidence>
<protein>
    <submittedName>
        <fullName evidence="1">Uncharacterized protein</fullName>
    </submittedName>
</protein>
<gene>
    <name evidence="1" type="ORF">H6G83_34565</name>
</gene>
<accession>A0ABR8DHJ7</accession>
<name>A0ABR8DHJ7_9NOST</name>
<evidence type="ECO:0000313" key="1">
    <source>
        <dbReference type="EMBL" id="MBD2505657.1"/>
    </source>
</evidence>
<keyword evidence="2" id="KW-1185">Reference proteome</keyword>
<proteinExistence type="predicted"/>
<organism evidence="1 2">
    <name type="scientific">Anabaena azotica FACHB-119</name>
    <dbReference type="NCBI Taxonomy" id="947527"/>
    <lineage>
        <taxon>Bacteria</taxon>
        <taxon>Bacillati</taxon>
        <taxon>Cyanobacteriota</taxon>
        <taxon>Cyanophyceae</taxon>
        <taxon>Nostocales</taxon>
        <taxon>Nostocaceae</taxon>
        <taxon>Anabaena</taxon>
        <taxon>Anabaena azotica</taxon>
    </lineage>
</organism>
<dbReference type="Proteomes" id="UP000661112">
    <property type="component" value="Unassembled WGS sequence"/>
</dbReference>
<reference evidence="1 2" key="1">
    <citation type="journal article" date="2020" name="ISME J.">
        <title>Comparative genomics reveals insights into cyanobacterial evolution and habitat adaptation.</title>
        <authorList>
            <person name="Chen M.Y."/>
            <person name="Teng W.K."/>
            <person name="Zhao L."/>
            <person name="Hu C.X."/>
            <person name="Zhou Y.K."/>
            <person name="Han B.P."/>
            <person name="Song L.R."/>
            <person name="Shu W.S."/>
        </authorList>
    </citation>
    <scope>NUCLEOTIDE SEQUENCE [LARGE SCALE GENOMIC DNA]</scope>
    <source>
        <strain evidence="1 2">FACHB-119</strain>
    </source>
</reference>
<dbReference type="EMBL" id="JACJSG010000112">
    <property type="protein sequence ID" value="MBD2505657.1"/>
    <property type="molecule type" value="Genomic_DNA"/>
</dbReference>
<dbReference type="RefSeq" id="WP_190480667.1">
    <property type="nucleotide sequence ID" value="NZ_JACJSG010000112.1"/>
</dbReference>